<protein>
    <submittedName>
        <fullName evidence="2">Hypothetical_protein</fullName>
    </submittedName>
</protein>
<accession>A0AA86UN41</accession>
<dbReference type="Proteomes" id="UP001642409">
    <property type="component" value="Unassembled WGS sequence"/>
</dbReference>
<proteinExistence type="predicted"/>
<sequence length="147" mass="17510">MQQQIKYLTIPQSQKTLQVKVATVVQPRETIRNASRAQIMQQKQETITINDKVKHVRTTSALSLKQQSIFKQQSQKFNYYDYTRPQTVNGHQNYINNCALQKHKANMQLTKNLTIKQYEQIEFVEIPKPRIKSPVRTEYFRQIYYDD</sequence>
<reference evidence="1" key="1">
    <citation type="submission" date="2023-06" db="EMBL/GenBank/DDBJ databases">
        <authorList>
            <person name="Kurt Z."/>
        </authorList>
    </citation>
    <scope>NUCLEOTIDE SEQUENCE</scope>
</reference>
<name>A0AA86UN41_9EUKA</name>
<dbReference type="EMBL" id="CATOUU010000983">
    <property type="protein sequence ID" value="CAI9964840.1"/>
    <property type="molecule type" value="Genomic_DNA"/>
</dbReference>
<evidence type="ECO:0000313" key="1">
    <source>
        <dbReference type="EMBL" id="CAI9964840.1"/>
    </source>
</evidence>
<comment type="caution">
    <text evidence="1">The sequence shown here is derived from an EMBL/GenBank/DDBJ whole genome shotgun (WGS) entry which is preliminary data.</text>
</comment>
<organism evidence="1">
    <name type="scientific">Hexamita inflata</name>
    <dbReference type="NCBI Taxonomy" id="28002"/>
    <lineage>
        <taxon>Eukaryota</taxon>
        <taxon>Metamonada</taxon>
        <taxon>Diplomonadida</taxon>
        <taxon>Hexamitidae</taxon>
        <taxon>Hexamitinae</taxon>
        <taxon>Hexamita</taxon>
    </lineage>
</organism>
<keyword evidence="3" id="KW-1185">Reference proteome</keyword>
<dbReference type="EMBL" id="CAXDID020000095">
    <property type="protein sequence ID" value="CAL6024142.1"/>
    <property type="molecule type" value="Genomic_DNA"/>
</dbReference>
<gene>
    <name evidence="2" type="ORF">HINF_LOCUS29471</name>
    <name evidence="1" type="ORF">HINF_LOCUS52485</name>
</gene>
<reference evidence="2 3" key="2">
    <citation type="submission" date="2024-07" db="EMBL/GenBank/DDBJ databases">
        <authorList>
            <person name="Akdeniz Z."/>
        </authorList>
    </citation>
    <scope>NUCLEOTIDE SEQUENCE [LARGE SCALE GENOMIC DNA]</scope>
</reference>
<evidence type="ECO:0000313" key="2">
    <source>
        <dbReference type="EMBL" id="CAL6024142.1"/>
    </source>
</evidence>
<evidence type="ECO:0000313" key="3">
    <source>
        <dbReference type="Proteomes" id="UP001642409"/>
    </source>
</evidence>
<dbReference type="AlphaFoldDB" id="A0AA86UN41"/>